<evidence type="ECO:0000313" key="2">
    <source>
        <dbReference type="Proteomes" id="UP000601435"/>
    </source>
</evidence>
<accession>A0A812LZP0</accession>
<dbReference type="Proteomes" id="UP000601435">
    <property type="component" value="Unassembled WGS sequence"/>
</dbReference>
<keyword evidence="2" id="KW-1185">Reference proteome</keyword>
<evidence type="ECO:0000313" key="1">
    <source>
        <dbReference type="EMBL" id="CAE7249577.1"/>
    </source>
</evidence>
<gene>
    <name evidence="1" type="ORF">SNEC2469_LOCUS5082</name>
</gene>
<proteinExistence type="predicted"/>
<sequence>MHWKTYSCGALFKEGTLIGRIMNKTFAVGRGNQTSAEASSTDFLKAHPEFVEVSRHHLSPDGRHLPCVVQQIG</sequence>
<protein>
    <submittedName>
        <fullName evidence="1">Uncharacterized protein</fullName>
    </submittedName>
</protein>
<reference evidence="1" key="1">
    <citation type="submission" date="2021-02" db="EMBL/GenBank/DDBJ databases">
        <authorList>
            <person name="Dougan E. K."/>
            <person name="Rhodes N."/>
            <person name="Thang M."/>
            <person name="Chan C."/>
        </authorList>
    </citation>
    <scope>NUCLEOTIDE SEQUENCE</scope>
</reference>
<organism evidence="1 2">
    <name type="scientific">Symbiodinium necroappetens</name>
    <dbReference type="NCBI Taxonomy" id="1628268"/>
    <lineage>
        <taxon>Eukaryota</taxon>
        <taxon>Sar</taxon>
        <taxon>Alveolata</taxon>
        <taxon>Dinophyceae</taxon>
        <taxon>Suessiales</taxon>
        <taxon>Symbiodiniaceae</taxon>
        <taxon>Symbiodinium</taxon>
    </lineage>
</organism>
<dbReference type="AlphaFoldDB" id="A0A812LZP0"/>
<dbReference type="EMBL" id="CAJNJA010009698">
    <property type="protein sequence ID" value="CAE7249577.1"/>
    <property type="molecule type" value="Genomic_DNA"/>
</dbReference>
<name>A0A812LZP0_9DINO</name>
<dbReference type="OrthoDB" id="409543at2759"/>
<comment type="caution">
    <text evidence="1">The sequence shown here is derived from an EMBL/GenBank/DDBJ whole genome shotgun (WGS) entry which is preliminary data.</text>
</comment>